<dbReference type="GO" id="GO:0006206">
    <property type="term" value="P:pyrimidine nucleobase metabolic process"/>
    <property type="evidence" value="ECO:0007669"/>
    <property type="project" value="InterPro"/>
</dbReference>
<name>A0A3R9YAA1_9HYPH</name>
<dbReference type="PROSITE" id="PS00647">
    <property type="entry name" value="THYMID_PHOSPHORYLASE"/>
    <property type="match status" value="1"/>
</dbReference>
<evidence type="ECO:0000313" key="10">
    <source>
        <dbReference type="EMBL" id="RST87769.1"/>
    </source>
</evidence>
<protein>
    <recommendedName>
        <fullName evidence="3 7">Thymidine phosphorylase</fullName>
        <ecNumber evidence="3 7">2.4.2.4</ecNumber>
    </recommendedName>
</protein>
<sequence length="362" mass="37298">MLPQEIIRKKRDGKTLTSDEVAFFVRGLADESVTEGQVAALAMAVFFNGMSRDEAVALTLAMRDSGDVLAWDLPGPVVDKHSTGGVGDNVSLMLAPIAAACGAFVPMISGRGLGHTGGTLDKMDSIPGYVSQPANDLFRRTVKTVGCAIIGQTGDLAPADKRFYAIRDVTATVESIPLITASILSKKLAAGLQALVLDVKAGNGAFMAKSRDAAGLAKSLVEVANGAGLATTALITDMSEPLASAAGNALEVVNAVDFLTGRMRDPRLAEVTLALAAEMLVAARLSASPVEGEAMARRALESGQAAETFDRMVAALGGPTDFVANCRRHLPEAPVIRAVPAPATGHVIGVDTRAIGVAVVAL</sequence>
<dbReference type="EC" id="2.4.2.4" evidence="3 7"/>
<dbReference type="Pfam" id="PF00591">
    <property type="entry name" value="Glycos_transf_3"/>
    <property type="match status" value="1"/>
</dbReference>
<keyword evidence="11" id="KW-1185">Reference proteome</keyword>
<evidence type="ECO:0000256" key="7">
    <source>
        <dbReference type="NCBIfam" id="TIGR02643"/>
    </source>
</evidence>
<dbReference type="PANTHER" id="PTHR10515">
    <property type="entry name" value="THYMIDINE PHOSPHORYLASE"/>
    <property type="match status" value="1"/>
</dbReference>
<dbReference type="Gene3D" id="3.40.1030.10">
    <property type="entry name" value="Nucleoside phosphorylase/phosphoribosyltransferase catalytic domain"/>
    <property type="match status" value="1"/>
</dbReference>
<dbReference type="GO" id="GO:0006213">
    <property type="term" value="P:pyrimidine nucleoside metabolic process"/>
    <property type="evidence" value="ECO:0007669"/>
    <property type="project" value="InterPro"/>
</dbReference>
<dbReference type="InterPro" id="IPR036320">
    <property type="entry name" value="Glycosyl_Trfase_fam3_N_dom_sf"/>
</dbReference>
<evidence type="ECO:0000259" key="9">
    <source>
        <dbReference type="Pfam" id="PF02885"/>
    </source>
</evidence>
<dbReference type="InterPro" id="IPR017872">
    <property type="entry name" value="Pyrmidine_PPase_CS"/>
</dbReference>
<dbReference type="Gene3D" id="3.90.1170.30">
    <property type="entry name" value="Pyrimidine nucleoside phosphorylase-like, C-terminal domain"/>
    <property type="match status" value="1"/>
</dbReference>
<dbReference type="Pfam" id="PF02885">
    <property type="entry name" value="Glycos_trans_3N"/>
    <property type="match status" value="1"/>
</dbReference>
<dbReference type="PANTHER" id="PTHR10515:SF0">
    <property type="entry name" value="THYMIDINE PHOSPHORYLASE"/>
    <property type="match status" value="1"/>
</dbReference>
<dbReference type="PIRSF" id="PIRSF000478">
    <property type="entry name" value="TP_PyNP"/>
    <property type="match status" value="1"/>
</dbReference>
<reference evidence="10 11" key="1">
    <citation type="submission" date="2018-12" db="EMBL/GenBank/DDBJ databases">
        <title>Mesorhizobium carbonis sp. nov., isolated from coal mine water.</title>
        <authorList>
            <person name="Xin W."/>
            <person name="Xu Z."/>
            <person name="Xiang F."/>
            <person name="Zhang J."/>
            <person name="Xi L."/>
            <person name="Liu J."/>
        </authorList>
    </citation>
    <scope>NUCLEOTIDE SEQUENCE [LARGE SCALE GENOMIC DNA]</scope>
    <source>
        <strain evidence="10 11">B2.3</strain>
    </source>
</reference>
<feature type="domain" description="Glycosyl transferase family 3" evidence="8">
    <location>
        <begin position="76"/>
        <end position="305"/>
    </location>
</feature>
<dbReference type="InterPro" id="IPR017459">
    <property type="entry name" value="Glycosyl_Trfase_fam3_N_dom"/>
</dbReference>
<dbReference type="AlphaFoldDB" id="A0A3R9YAA1"/>
<evidence type="ECO:0000256" key="5">
    <source>
        <dbReference type="ARBA" id="ARBA00022679"/>
    </source>
</evidence>
<dbReference type="InterPro" id="IPR013465">
    <property type="entry name" value="Thymidine_Pase"/>
</dbReference>
<dbReference type="SUPFAM" id="SSF52418">
    <property type="entry name" value="Nucleoside phosphorylase/phosphoribosyltransferase catalytic domain"/>
    <property type="match status" value="1"/>
</dbReference>
<dbReference type="Proteomes" id="UP000278398">
    <property type="component" value="Unassembled WGS sequence"/>
</dbReference>
<dbReference type="GO" id="GO:0005829">
    <property type="term" value="C:cytosol"/>
    <property type="evidence" value="ECO:0007669"/>
    <property type="project" value="TreeGrafter"/>
</dbReference>
<dbReference type="InterPro" id="IPR000053">
    <property type="entry name" value="Thymidine/pyrmidine_PPase"/>
</dbReference>
<evidence type="ECO:0000313" key="11">
    <source>
        <dbReference type="Proteomes" id="UP000278398"/>
    </source>
</evidence>
<comment type="caution">
    <text evidence="10">The sequence shown here is derived from an EMBL/GenBank/DDBJ whole genome shotgun (WGS) entry which is preliminary data.</text>
</comment>
<feature type="non-terminal residue" evidence="10">
    <location>
        <position position="362"/>
    </location>
</feature>
<dbReference type="NCBIfam" id="NF004490">
    <property type="entry name" value="PRK05820.1"/>
    <property type="match status" value="1"/>
</dbReference>
<dbReference type="RefSeq" id="WP_126698162.1">
    <property type="nucleotide sequence ID" value="NZ_RWKW01000011.1"/>
</dbReference>
<comment type="subunit">
    <text evidence="2">Homodimer.</text>
</comment>
<evidence type="ECO:0000256" key="2">
    <source>
        <dbReference type="ARBA" id="ARBA00011738"/>
    </source>
</evidence>
<dbReference type="InterPro" id="IPR036566">
    <property type="entry name" value="PYNP-like_C_sf"/>
</dbReference>
<dbReference type="GO" id="GO:0009032">
    <property type="term" value="F:thymidine phosphorylase activity"/>
    <property type="evidence" value="ECO:0007669"/>
    <property type="project" value="UniProtKB-UniRule"/>
</dbReference>
<evidence type="ECO:0000256" key="6">
    <source>
        <dbReference type="ARBA" id="ARBA00048550"/>
    </source>
</evidence>
<comment type="catalytic activity">
    <reaction evidence="6">
        <text>thymidine + phosphate = 2-deoxy-alpha-D-ribose 1-phosphate + thymine</text>
        <dbReference type="Rhea" id="RHEA:16037"/>
        <dbReference type="ChEBI" id="CHEBI:17748"/>
        <dbReference type="ChEBI" id="CHEBI:17821"/>
        <dbReference type="ChEBI" id="CHEBI:43474"/>
        <dbReference type="ChEBI" id="CHEBI:57259"/>
        <dbReference type="EC" id="2.4.2.4"/>
    </reaction>
</comment>
<dbReference type="SUPFAM" id="SSF47648">
    <property type="entry name" value="Nucleoside phosphorylase/phosphoribosyltransferase N-terminal domain"/>
    <property type="match status" value="1"/>
</dbReference>
<comment type="similarity">
    <text evidence="1">Belongs to the thymidine/pyrimidine-nucleoside phosphorylase family.</text>
</comment>
<gene>
    <name evidence="10" type="primary">deoA</name>
    <name evidence="10" type="ORF">EJC49_03930</name>
</gene>
<dbReference type="OrthoDB" id="9763887at2"/>
<evidence type="ECO:0000256" key="3">
    <source>
        <dbReference type="ARBA" id="ARBA00011892"/>
    </source>
</evidence>
<dbReference type="EMBL" id="RWKW01000011">
    <property type="protein sequence ID" value="RST87769.1"/>
    <property type="molecule type" value="Genomic_DNA"/>
</dbReference>
<feature type="domain" description="Glycosyl transferase family 3 N-terminal" evidence="9">
    <location>
        <begin position="4"/>
        <end position="66"/>
    </location>
</feature>
<proteinExistence type="inferred from homology"/>
<accession>A0A3R9YAA1</accession>
<keyword evidence="4 10" id="KW-0328">Glycosyltransferase</keyword>
<dbReference type="InterPro" id="IPR035902">
    <property type="entry name" value="Nuc_phospho_transferase"/>
</dbReference>
<keyword evidence="5 10" id="KW-0808">Transferase</keyword>
<dbReference type="InterPro" id="IPR000312">
    <property type="entry name" value="Glycosyl_Trfase_fam3"/>
</dbReference>
<evidence type="ECO:0000259" key="8">
    <source>
        <dbReference type="Pfam" id="PF00591"/>
    </source>
</evidence>
<evidence type="ECO:0000256" key="4">
    <source>
        <dbReference type="ARBA" id="ARBA00022676"/>
    </source>
</evidence>
<evidence type="ECO:0000256" key="1">
    <source>
        <dbReference type="ARBA" id="ARBA00006915"/>
    </source>
</evidence>
<dbReference type="Gene3D" id="1.20.970.10">
    <property type="entry name" value="Transferase, Pyrimidine Nucleoside Phosphorylase, Chain C"/>
    <property type="match status" value="1"/>
</dbReference>
<organism evidence="10 11">
    <name type="scientific">Aquibium carbonis</name>
    <dbReference type="NCBI Taxonomy" id="2495581"/>
    <lineage>
        <taxon>Bacteria</taxon>
        <taxon>Pseudomonadati</taxon>
        <taxon>Pseudomonadota</taxon>
        <taxon>Alphaproteobacteria</taxon>
        <taxon>Hyphomicrobiales</taxon>
        <taxon>Phyllobacteriaceae</taxon>
        <taxon>Aquibium</taxon>
    </lineage>
</organism>
<dbReference type="FunFam" id="3.40.1030.10:FF:000001">
    <property type="entry name" value="Thymidine phosphorylase"/>
    <property type="match status" value="1"/>
</dbReference>
<dbReference type="NCBIfam" id="TIGR02644">
    <property type="entry name" value="Y_phosphoryl"/>
    <property type="match status" value="1"/>
</dbReference>
<dbReference type="NCBIfam" id="TIGR02643">
    <property type="entry name" value="T_phosphoryl"/>
    <property type="match status" value="1"/>
</dbReference>
<dbReference type="InterPro" id="IPR018090">
    <property type="entry name" value="Pyrmidine_PPas_bac/euk"/>
</dbReference>
<dbReference type="GO" id="GO:0004645">
    <property type="term" value="F:1,4-alpha-oligoglucan phosphorylase activity"/>
    <property type="evidence" value="ECO:0007669"/>
    <property type="project" value="InterPro"/>
</dbReference>